<dbReference type="NCBIfam" id="NF009489">
    <property type="entry name" value="PRK12851.1"/>
    <property type="match status" value="1"/>
</dbReference>
<keyword evidence="5 9" id="KW-0067">ATP-binding</keyword>
<keyword evidence="4 9" id="KW-0547">Nucleotide-binding</keyword>
<keyword evidence="12" id="KW-0614">Plasmid</keyword>
<dbReference type="InterPro" id="IPR027409">
    <property type="entry name" value="GroEL-like_apical_dom_sf"/>
</dbReference>
<dbReference type="NCBIfam" id="NF000592">
    <property type="entry name" value="PRK00013.1"/>
    <property type="match status" value="1"/>
</dbReference>
<dbReference type="GO" id="GO:0005524">
    <property type="term" value="F:ATP binding"/>
    <property type="evidence" value="ECO:0007669"/>
    <property type="project" value="UniProtKB-UniRule"/>
</dbReference>
<evidence type="ECO:0000313" key="12">
    <source>
        <dbReference type="EMBL" id="CRY81795.1"/>
    </source>
</evidence>
<evidence type="ECO:0000256" key="10">
    <source>
        <dbReference type="RuleBase" id="RU000418"/>
    </source>
</evidence>
<evidence type="ECO:0000256" key="7">
    <source>
        <dbReference type="ARBA" id="ARBA00023235"/>
    </source>
</evidence>
<feature type="binding site" evidence="9">
    <location>
        <position position="499"/>
    </location>
    <ligand>
        <name>ATP</name>
        <dbReference type="ChEBI" id="CHEBI:30616"/>
    </ligand>
</feature>
<keyword evidence="7 9" id="KW-0413">Isomerase</keyword>
<dbReference type="CDD" id="cd03344">
    <property type="entry name" value="GroEL"/>
    <property type="match status" value="1"/>
</dbReference>
<dbReference type="InterPro" id="IPR027410">
    <property type="entry name" value="TCP-1-like_intermed_sf"/>
</dbReference>
<dbReference type="AlphaFoldDB" id="A0A0H5P1K9"/>
<dbReference type="GO" id="GO:0016853">
    <property type="term" value="F:isomerase activity"/>
    <property type="evidence" value="ECO:0007669"/>
    <property type="project" value="UniProtKB-KW"/>
</dbReference>
<dbReference type="Pfam" id="PF00118">
    <property type="entry name" value="Cpn60_TCP1"/>
    <property type="match status" value="1"/>
</dbReference>
<evidence type="ECO:0000256" key="11">
    <source>
        <dbReference type="RuleBase" id="RU000419"/>
    </source>
</evidence>
<feature type="binding site" evidence="9">
    <location>
        <begin position="36"/>
        <end position="39"/>
    </location>
    <ligand>
        <name>ATP</name>
        <dbReference type="ChEBI" id="CHEBI:30616"/>
    </ligand>
</feature>
<dbReference type="InterPro" id="IPR002423">
    <property type="entry name" value="Cpn60/GroEL/TCP-1"/>
</dbReference>
<comment type="subcellular location">
    <subcellularLocation>
        <location evidence="2">Cell surface</location>
    </subcellularLocation>
    <subcellularLocation>
        <location evidence="9">Cytoplasm</location>
    </subcellularLocation>
    <subcellularLocation>
        <location evidence="8">Secreted</location>
        <location evidence="8">Capsule</location>
    </subcellularLocation>
    <subcellularLocation>
        <location evidence="1">Secreted</location>
        <location evidence="1">Cell wall</location>
    </subcellularLocation>
</comment>
<feature type="binding site" evidence="9">
    <location>
        <position position="420"/>
    </location>
    <ligand>
        <name>ATP</name>
        <dbReference type="ChEBI" id="CHEBI:30616"/>
    </ligand>
</feature>
<dbReference type="SUPFAM" id="SSF54849">
    <property type="entry name" value="GroEL-intermediate domain like"/>
    <property type="match status" value="1"/>
</dbReference>
<comment type="subunit">
    <text evidence="9 11">Forms a cylinder of 14 subunits composed of two heptameric rings stacked back-to-back. Interacts with the co-chaperonin GroES.</text>
</comment>
<comment type="caution">
    <text evidence="9">Lacks conserved residue(s) required for the propagation of feature annotation.</text>
</comment>
<dbReference type="GO" id="GO:0042026">
    <property type="term" value="P:protein refolding"/>
    <property type="evidence" value="ECO:0007669"/>
    <property type="project" value="UniProtKB-UniRule"/>
</dbReference>
<evidence type="ECO:0000256" key="5">
    <source>
        <dbReference type="ARBA" id="ARBA00022840"/>
    </source>
</evidence>
<reference evidence="13" key="1">
    <citation type="submission" date="2015-03" db="EMBL/GenBank/DDBJ databases">
        <authorList>
            <consortium name="Pathogen Informatics"/>
        </authorList>
    </citation>
    <scope>NUCLEOTIDE SEQUENCE [LARGE SCALE GENOMIC DNA]</scope>
    <source>
        <strain evidence="13">NCTC11134</strain>
        <plasmid evidence="13">2</plasmid>
    </source>
</reference>
<dbReference type="InterPro" id="IPR018370">
    <property type="entry name" value="Chaperonin_Cpn60_CS"/>
</dbReference>
<gene>
    <name evidence="12" type="primary">groL1</name>
    <name evidence="9" type="synonym">groEL</name>
    <name evidence="9" type="synonym">groL</name>
    <name evidence="12" type="ORF">ERS450000_04606</name>
</gene>
<feature type="binding site" evidence="9">
    <location>
        <begin position="93"/>
        <end position="97"/>
    </location>
    <ligand>
        <name>ATP</name>
        <dbReference type="ChEBI" id="CHEBI:30616"/>
    </ligand>
</feature>
<evidence type="ECO:0000256" key="2">
    <source>
        <dbReference type="ARBA" id="ARBA00004241"/>
    </source>
</evidence>
<dbReference type="PANTHER" id="PTHR45633">
    <property type="entry name" value="60 KDA HEAT SHOCK PROTEIN, MITOCHONDRIAL"/>
    <property type="match status" value="1"/>
</dbReference>
<dbReference type="EC" id="5.6.1.7" evidence="9"/>
<comment type="function">
    <text evidence="9 11">Together with its co-chaperonin GroES, plays an essential role in assisting protein folding. The GroEL-GroES system forms a nano-cage that allows encapsulation of the non-native substrate proteins and provides a physical environment optimized to promote and accelerate protein folding.</text>
</comment>
<dbReference type="Gene3D" id="3.30.260.10">
    <property type="entry name" value="TCP-1-like chaperonin intermediate domain"/>
    <property type="match status" value="1"/>
</dbReference>
<sequence>MEDLNNAMAKTIAYDEEARRGLERGLNSLADAVKVTLGPKGRNVVLEKKWGAPTITNDGVSIAKEIELEDPYEKIGAELVKEVAKKTDDVAGDGTTTATVLAQALVREGLRNVAAGANPLGLKRGIEKAVEAVTAKLLDTAKEVETKEQIAATAGISAGDASIGELIAEAMDKVGKEGVITVEESNTFGLQLELTEGMRFDKGYISGYFVTDPERQEAVLEDPYILLVGSKVSTVKDLLPLLEKVIQAGKPLLIIAEDVEGEALSTLVVNKIRGTFKSVAVKAPGFGDRRKAQLADIAILTGGEVISEEVGLSLETAGIELLGQARKVVVTKDETTIVEGAGDAEAIKGRVAQIRTEIENSDSDYDREKLQERLAKLAGGVAVIKAGAATEVELKERKHRIEDAVRNAKAAVEEGIVAGGGVALLQAAPALDELKLTGDEATGANIVRVALSAPLKQIAFNAGLEPGVVAEKVSNLEAGHGLNADSGEYEDLLAAGVADPVKVTRSALQNAASIAALFLTTEAVVADKPEKAAAPAGDPTGGMGGMDF</sequence>
<dbReference type="NCBIfam" id="TIGR02348">
    <property type="entry name" value="GroEL"/>
    <property type="match status" value="1"/>
</dbReference>
<comment type="similarity">
    <text evidence="3 9 10">Belongs to the chaperonin (HSP60) family.</text>
</comment>
<keyword evidence="6 9" id="KW-0143">Chaperone</keyword>
<dbReference type="GO" id="GO:0042603">
    <property type="term" value="C:capsule"/>
    <property type="evidence" value="ECO:0007669"/>
    <property type="project" value="UniProtKB-SubCell"/>
</dbReference>
<dbReference type="NCBIfam" id="NF009488">
    <property type="entry name" value="PRK12850.1"/>
    <property type="match status" value="1"/>
</dbReference>
<dbReference type="GO" id="GO:0140662">
    <property type="term" value="F:ATP-dependent protein folding chaperone"/>
    <property type="evidence" value="ECO:0007669"/>
    <property type="project" value="InterPro"/>
</dbReference>
<evidence type="ECO:0000256" key="4">
    <source>
        <dbReference type="ARBA" id="ARBA00022741"/>
    </source>
</evidence>
<dbReference type="InterPro" id="IPR001844">
    <property type="entry name" value="Cpn60/GroEL"/>
</dbReference>
<evidence type="ECO:0000313" key="13">
    <source>
        <dbReference type="Proteomes" id="UP000057820"/>
    </source>
</evidence>
<dbReference type="GO" id="GO:0009986">
    <property type="term" value="C:cell surface"/>
    <property type="evidence" value="ECO:0007669"/>
    <property type="project" value="UniProtKB-SubCell"/>
</dbReference>
<dbReference type="FunFam" id="3.50.7.10:FF:000001">
    <property type="entry name" value="60 kDa chaperonin"/>
    <property type="match status" value="1"/>
</dbReference>
<accession>A0A0H5P1K9</accession>
<dbReference type="Gene3D" id="1.10.560.10">
    <property type="entry name" value="GroEL-like equatorial domain"/>
    <property type="match status" value="1"/>
</dbReference>
<keyword evidence="9" id="KW-0963">Cytoplasm</keyword>
<dbReference type="GO" id="GO:0005737">
    <property type="term" value="C:cytoplasm"/>
    <property type="evidence" value="ECO:0007669"/>
    <property type="project" value="UniProtKB-SubCell"/>
</dbReference>
<dbReference type="SUPFAM" id="SSF48592">
    <property type="entry name" value="GroEL equatorial domain-like"/>
    <property type="match status" value="1"/>
</dbReference>
<dbReference type="Gene3D" id="3.50.7.10">
    <property type="entry name" value="GroEL"/>
    <property type="match status" value="1"/>
</dbReference>
<dbReference type="PRINTS" id="PR00298">
    <property type="entry name" value="CHAPERONIN60"/>
</dbReference>
<dbReference type="InterPro" id="IPR027413">
    <property type="entry name" value="GROEL-like_equatorial_sf"/>
</dbReference>
<organism evidence="12 13">
    <name type="scientific">Nocardia farcinica</name>
    <dbReference type="NCBI Taxonomy" id="37329"/>
    <lineage>
        <taxon>Bacteria</taxon>
        <taxon>Bacillati</taxon>
        <taxon>Actinomycetota</taxon>
        <taxon>Actinomycetes</taxon>
        <taxon>Mycobacteriales</taxon>
        <taxon>Nocardiaceae</taxon>
        <taxon>Nocardia</taxon>
    </lineage>
</organism>
<evidence type="ECO:0000256" key="1">
    <source>
        <dbReference type="ARBA" id="ARBA00004191"/>
    </source>
</evidence>
<dbReference type="GO" id="GO:0051082">
    <property type="term" value="F:unfolded protein binding"/>
    <property type="evidence" value="ECO:0007669"/>
    <property type="project" value="UniProtKB-UniRule"/>
</dbReference>
<name>A0A0H5P1K9_NOCFR</name>
<dbReference type="EMBL" id="LN868939">
    <property type="protein sequence ID" value="CRY81795.1"/>
    <property type="molecule type" value="Genomic_DNA"/>
</dbReference>
<evidence type="ECO:0000256" key="3">
    <source>
        <dbReference type="ARBA" id="ARBA00006607"/>
    </source>
</evidence>
<evidence type="ECO:0000256" key="9">
    <source>
        <dbReference type="HAMAP-Rule" id="MF_00600"/>
    </source>
</evidence>
<evidence type="ECO:0000256" key="8">
    <source>
        <dbReference type="ARBA" id="ARBA00025702"/>
    </source>
</evidence>
<dbReference type="NCBIfam" id="NF009487">
    <property type="entry name" value="PRK12849.1"/>
    <property type="match status" value="1"/>
</dbReference>
<geneLocation type="plasmid" evidence="12">
    <name>2</name>
</geneLocation>
<dbReference type="SUPFAM" id="SSF52029">
    <property type="entry name" value="GroEL apical domain-like"/>
    <property type="match status" value="1"/>
</dbReference>
<dbReference type="GO" id="GO:0009408">
    <property type="term" value="P:response to heat"/>
    <property type="evidence" value="ECO:0007669"/>
    <property type="project" value="UniProtKB-ARBA"/>
</dbReference>
<evidence type="ECO:0000256" key="6">
    <source>
        <dbReference type="ARBA" id="ARBA00023186"/>
    </source>
</evidence>
<dbReference type="PROSITE" id="PS00296">
    <property type="entry name" value="CHAPERONINS_CPN60"/>
    <property type="match status" value="1"/>
</dbReference>
<protein>
    <recommendedName>
        <fullName evidence="9">Chaperonin GroEL</fullName>
        <ecNumber evidence="9">5.6.1.7</ecNumber>
    </recommendedName>
    <alternativeName>
        <fullName evidence="9">60 kDa chaperonin</fullName>
    </alternativeName>
    <alternativeName>
        <fullName evidence="9">Chaperonin-60</fullName>
        <shortName evidence="9">Cpn60</shortName>
    </alternativeName>
</protein>
<dbReference type="Proteomes" id="UP000057820">
    <property type="component" value="Plasmid 2"/>
</dbReference>
<proteinExistence type="inferred from homology"/>
<dbReference type="HAMAP" id="MF_00600">
    <property type="entry name" value="CH60"/>
    <property type="match status" value="1"/>
</dbReference>
<dbReference type="KEGG" id="nfr:ERS450000_04606"/>